<reference evidence="1 2" key="1">
    <citation type="submission" date="2018-08" db="EMBL/GenBank/DDBJ databases">
        <authorList>
            <person name="Hogarty M.P."/>
            <person name="Sinkre R.A."/>
            <person name="Rubiano R."/>
            <person name="Harback M.R."/>
            <person name="Shaffer C.D."/>
            <person name="Weston-Hafer K.A."/>
            <person name="Russell D.A."/>
            <person name="Pope W.H."/>
            <person name="Jacobs-Sera D."/>
            <person name="Hendrix R.W."/>
            <person name="Hatfull G.F."/>
        </authorList>
    </citation>
    <scope>NUCLEOTIDE SEQUENCE [LARGE SCALE GENOMIC DNA]</scope>
</reference>
<dbReference type="RefSeq" id="YP_009841224.1">
    <property type="nucleotide sequence ID" value="NC_048730.1"/>
</dbReference>
<evidence type="ECO:0000313" key="2">
    <source>
        <dbReference type="Proteomes" id="UP000271820"/>
    </source>
</evidence>
<accession>A0A385UID6</accession>
<organism evidence="1 2">
    <name type="scientific">Streptomyces phage Yaboi</name>
    <dbReference type="NCBI Taxonomy" id="2301621"/>
    <lineage>
        <taxon>Viruses</taxon>
        <taxon>Duplodnaviria</taxon>
        <taxon>Heunggongvirae</taxon>
        <taxon>Uroviricota</taxon>
        <taxon>Caudoviricetes</taxon>
        <taxon>Stanwilliamsviridae</taxon>
        <taxon>Boydwoodruffvirinae</taxon>
        <taxon>Karimacvirus</taxon>
        <taxon>Karimacvirus yaboi</taxon>
        <taxon>Streptomyces virus Yaboi</taxon>
    </lineage>
</organism>
<sequence length="70" mass="8011">MAKLIRIEYIRRDNGGWLAYKKYDDGSEYGGPVEKHEVESMIAEMFEDFGGPLMPTDLVKEENEADNHSS</sequence>
<proteinExistence type="predicted"/>
<dbReference type="EMBL" id="MH727564">
    <property type="protein sequence ID" value="AYB70925.1"/>
    <property type="molecule type" value="Genomic_DNA"/>
</dbReference>
<keyword evidence="2" id="KW-1185">Reference proteome</keyword>
<evidence type="ECO:0000313" key="1">
    <source>
        <dbReference type="EMBL" id="AYB70925.1"/>
    </source>
</evidence>
<dbReference type="Proteomes" id="UP000271820">
    <property type="component" value="Segment"/>
</dbReference>
<gene>
    <name evidence="1" type="primary">88</name>
    <name evidence="1" type="ORF">SEA_YABOI_88</name>
</gene>
<protein>
    <submittedName>
        <fullName evidence="1">Uncharacterized protein</fullName>
    </submittedName>
</protein>
<dbReference type="GeneID" id="55611449"/>
<name>A0A385UID6_9CAUD</name>
<dbReference type="KEGG" id="vg:55611449"/>